<sequence>MGHDKNCYQKINEKSRVEQSEQETNELLKEFQDNSKDS</sequence>
<evidence type="ECO:0000313" key="2">
    <source>
        <dbReference type="EMBL" id="CAD8042904.1"/>
    </source>
</evidence>
<dbReference type="EMBL" id="CAJJDM010000001">
    <property type="protein sequence ID" value="CAD8042904.1"/>
    <property type="molecule type" value="Genomic_DNA"/>
</dbReference>
<reference evidence="2" key="1">
    <citation type="submission" date="2021-01" db="EMBL/GenBank/DDBJ databases">
        <authorList>
            <consortium name="Genoscope - CEA"/>
            <person name="William W."/>
        </authorList>
    </citation>
    <scope>NUCLEOTIDE SEQUENCE</scope>
</reference>
<dbReference type="Proteomes" id="UP000688137">
    <property type="component" value="Unassembled WGS sequence"/>
</dbReference>
<gene>
    <name evidence="2" type="ORF">PPRIM_AZ9-3.1.T0040122</name>
</gene>
<proteinExistence type="predicted"/>
<feature type="compositionally biased region" description="Basic and acidic residues" evidence="1">
    <location>
        <begin position="26"/>
        <end position="38"/>
    </location>
</feature>
<name>A0A8S1JLU0_PARPR</name>
<evidence type="ECO:0000313" key="3">
    <source>
        <dbReference type="Proteomes" id="UP000688137"/>
    </source>
</evidence>
<organism evidence="2 3">
    <name type="scientific">Paramecium primaurelia</name>
    <dbReference type="NCBI Taxonomy" id="5886"/>
    <lineage>
        <taxon>Eukaryota</taxon>
        <taxon>Sar</taxon>
        <taxon>Alveolata</taxon>
        <taxon>Ciliophora</taxon>
        <taxon>Intramacronucleata</taxon>
        <taxon>Oligohymenophorea</taxon>
        <taxon>Peniculida</taxon>
        <taxon>Parameciidae</taxon>
        <taxon>Paramecium</taxon>
    </lineage>
</organism>
<comment type="caution">
    <text evidence="2">The sequence shown here is derived from an EMBL/GenBank/DDBJ whole genome shotgun (WGS) entry which is preliminary data.</text>
</comment>
<dbReference type="AlphaFoldDB" id="A0A8S1JLU0"/>
<accession>A0A8S1JLU0</accession>
<feature type="compositionally biased region" description="Basic and acidic residues" evidence="1">
    <location>
        <begin position="1"/>
        <end position="19"/>
    </location>
</feature>
<keyword evidence="3" id="KW-1185">Reference proteome</keyword>
<feature type="region of interest" description="Disordered" evidence="1">
    <location>
        <begin position="1"/>
        <end position="38"/>
    </location>
</feature>
<protein>
    <submittedName>
        <fullName evidence="2">Uncharacterized protein</fullName>
    </submittedName>
</protein>
<evidence type="ECO:0000256" key="1">
    <source>
        <dbReference type="SAM" id="MobiDB-lite"/>
    </source>
</evidence>